<gene>
    <name evidence="1" type="ORF">ENV41_03655</name>
</gene>
<dbReference type="EMBL" id="DTGG01000118">
    <property type="protein sequence ID" value="HFZ09210.1"/>
    <property type="molecule type" value="Genomic_DNA"/>
</dbReference>
<comment type="caution">
    <text evidence="1">The sequence shown here is derived from an EMBL/GenBank/DDBJ whole genome shotgun (WGS) entry which is preliminary data.</text>
</comment>
<dbReference type="AlphaFoldDB" id="A0A7V3N6B4"/>
<reference evidence="1" key="1">
    <citation type="journal article" date="2020" name="mSystems">
        <title>Genome- and Community-Level Interaction Insights into Carbon Utilization and Element Cycling Functions of Hydrothermarchaeota in Hydrothermal Sediment.</title>
        <authorList>
            <person name="Zhou Z."/>
            <person name="Liu Y."/>
            <person name="Xu W."/>
            <person name="Pan J."/>
            <person name="Luo Z.H."/>
            <person name="Li M."/>
        </authorList>
    </citation>
    <scope>NUCLEOTIDE SEQUENCE [LARGE SCALE GENOMIC DNA]</scope>
    <source>
        <strain evidence="1">SpSt-757</strain>
    </source>
</reference>
<sequence length="122" mass="13445">MADYGIKVSKKGYDVKTATLENLILSSAKNCLKVKSLATTTIQTDQNGDGTKFVPHGLSFRPVVIAFIEGEPNIWYPMPCIPIEGLATYYVTTTNIVFYVTLFNPNSTYNVAYFVSETESAS</sequence>
<protein>
    <submittedName>
        <fullName evidence="1">Uncharacterized protein</fullName>
    </submittedName>
</protein>
<accession>A0A7V3N6B4</accession>
<proteinExistence type="predicted"/>
<evidence type="ECO:0000313" key="1">
    <source>
        <dbReference type="EMBL" id="HFZ09210.1"/>
    </source>
</evidence>
<organism evidence="1">
    <name type="scientific">candidate division CPR3 bacterium</name>
    <dbReference type="NCBI Taxonomy" id="2268181"/>
    <lineage>
        <taxon>Bacteria</taxon>
        <taxon>Bacteria division CPR3</taxon>
    </lineage>
</organism>
<name>A0A7V3N6B4_UNCC3</name>